<name>A0ABS7WS21_9BACT</name>
<feature type="region of interest" description="Disordered" evidence="1">
    <location>
        <begin position="70"/>
        <end position="90"/>
    </location>
</feature>
<feature type="compositionally biased region" description="Low complexity" evidence="1">
    <location>
        <begin position="81"/>
        <end position="90"/>
    </location>
</feature>
<evidence type="ECO:0008006" key="5">
    <source>
        <dbReference type="Google" id="ProtNLM"/>
    </source>
</evidence>
<feature type="signal peptide" evidence="2">
    <location>
        <begin position="1"/>
        <end position="23"/>
    </location>
</feature>
<proteinExistence type="predicted"/>
<dbReference type="EMBL" id="JACGBB010000010">
    <property type="protein sequence ID" value="MBZ7987555.1"/>
    <property type="molecule type" value="Genomic_DNA"/>
</dbReference>
<feature type="region of interest" description="Disordered" evidence="1">
    <location>
        <begin position="106"/>
        <end position="135"/>
    </location>
</feature>
<protein>
    <recommendedName>
        <fullName evidence="5">Periplasmic protein</fullName>
    </recommendedName>
</protein>
<sequence>MKKIIFIFSSCLALIMIARCALAYDLDYPGDSIPLSEQENWSDPTVPDDLLGVKQRLEELQKQLNINEENMQKAPIEQKKQNNSNINNTNKKGVFEINVYDEKGRAIKENKEKNPKQEKKEKEEKQNKAFEIKIY</sequence>
<dbReference type="Proteomes" id="UP000786183">
    <property type="component" value="Unassembled WGS sequence"/>
</dbReference>
<keyword evidence="4" id="KW-1185">Reference proteome</keyword>
<organism evidence="3 4">
    <name type="scientific">Campylobacter canadensis</name>
    <dbReference type="NCBI Taxonomy" id="449520"/>
    <lineage>
        <taxon>Bacteria</taxon>
        <taxon>Pseudomonadati</taxon>
        <taxon>Campylobacterota</taxon>
        <taxon>Epsilonproteobacteria</taxon>
        <taxon>Campylobacterales</taxon>
        <taxon>Campylobacteraceae</taxon>
        <taxon>Campylobacter</taxon>
    </lineage>
</organism>
<feature type="chain" id="PRO_5045482903" description="Periplasmic protein" evidence="2">
    <location>
        <begin position="24"/>
        <end position="135"/>
    </location>
</feature>
<reference evidence="3 4" key="1">
    <citation type="submission" date="2020-07" db="EMBL/GenBank/DDBJ databases">
        <title>Transfer of Campylobacter canadensis to the novel genus Avispirillum gen. nov., that also includes two novel species recovered from migratory waterfowl: Avispirillum anseris sp. nov. and Avispirillum brantae sp. nov.</title>
        <authorList>
            <person name="Miller W.G."/>
            <person name="Chapman M.H."/>
            <person name="Yee E."/>
            <person name="Inglis G.D."/>
        </authorList>
    </citation>
    <scope>NUCLEOTIDE SEQUENCE [LARGE SCALE GENOMIC DNA]</scope>
    <source>
        <strain evidence="3 4">L283</strain>
    </source>
</reference>
<evidence type="ECO:0000313" key="3">
    <source>
        <dbReference type="EMBL" id="MBZ7987555.1"/>
    </source>
</evidence>
<dbReference type="RefSeq" id="WP_172231214.1">
    <property type="nucleotide sequence ID" value="NZ_CP035946.1"/>
</dbReference>
<keyword evidence="2" id="KW-0732">Signal</keyword>
<accession>A0ABS7WS21</accession>
<comment type="caution">
    <text evidence="3">The sequence shown here is derived from an EMBL/GenBank/DDBJ whole genome shotgun (WGS) entry which is preliminary data.</text>
</comment>
<evidence type="ECO:0000256" key="2">
    <source>
        <dbReference type="SAM" id="SignalP"/>
    </source>
</evidence>
<evidence type="ECO:0000313" key="4">
    <source>
        <dbReference type="Proteomes" id="UP000786183"/>
    </source>
</evidence>
<evidence type="ECO:0000256" key="1">
    <source>
        <dbReference type="SAM" id="MobiDB-lite"/>
    </source>
</evidence>
<gene>
    <name evidence="3" type="ORF">AVCANL283_05515</name>
</gene>